<feature type="region of interest" description="Disordered" evidence="1">
    <location>
        <begin position="151"/>
        <end position="219"/>
    </location>
</feature>
<dbReference type="EMBL" id="JAOYFB010000002">
    <property type="protein sequence ID" value="KAK4006379.1"/>
    <property type="molecule type" value="Genomic_DNA"/>
</dbReference>
<name>A0ABQ9Z0D8_9CRUS</name>
<keyword evidence="3" id="KW-1185">Reference proteome</keyword>
<dbReference type="InterPro" id="IPR005312">
    <property type="entry name" value="DUF1759"/>
</dbReference>
<dbReference type="PANTHER" id="PTHR46903">
    <property type="entry name" value="C2H2-TYPE DOMAIN-CONTAINING PROTEIN"/>
    <property type="match status" value="1"/>
</dbReference>
<accession>A0ABQ9Z0D8</accession>
<comment type="caution">
    <text evidence="2">The sequence shown here is derived from an EMBL/GenBank/DDBJ whole genome shotgun (WGS) entry which is preliminary data.</text>
</comment>
<organism evidence="2 3">
    <name type="scientific">Daphnia magna</name>
    <dbReference type="NCBI Taxonomy" id="35525"/>
    <lineage>
        <taxon>Eukaryota</taxon>
        <taxon>Metazoa</taxon>
        <taxon>Ecdysozoa</taxon>
        <taxon>Arthropoda</taxon>
        <taxon>Crustacea</taxon>
        <taxon>Branchiopoda</taxon>
        <taxon>Diplostraca</taxon>
        <taxon>Cladocera</taxon>
        <taxon>Anomopoda</taxon>
        <taxon>Daphniidae</taxon>
        <taxon>Daphnia</taxon>
    </lineage>
</organism>
<evidence type="ECO:0000313" key="2">
    <source>
        <dbReference type="EMBL" id="KAK4006379.1"/>
    </source>
</evidence>
<evidence type="ECO:0000313" key="3">
    <source>
        <dbReference type="Proteomes" id="UP001234178"/>
    </source>
</evidence>
<dbReference type="Pfam" id="PF03564">
    <property type="entry name" value="DUF1759"/>
    <property type="match status" value="1"/>
</dbReference>
<gene>
    <name evidence="2" type="ORF">OUZ56_011532</name>
</gene>
<evidence type="ECO:0000256" key="1">
    <source>
        <dbReference type="SAM" id="MobiDB-lite"/>
    </source>
</evidence>
<sequence length="536" mass="60278">MDDPALFAANNAAARVSATSRSRPAIPSVAITITDAAAEAAAQAVIFDPVTEETTLLTRLRTTTRRQITNTCTQFAAAIRKGESRSGLKVLVEYARELLKEARDINNRLLEGAEPEEFDRQHEAHTRYVQQVKAVELELQRYLASHAHLPQSIRDNHPPPEPARHFPQQSSQQQHGQSQQDEHQIRTSLHGSQHPLARSQVATRTQRQTEAQQRANAAQLDLQEAERALQSLHVEEDGDYSSFAESGNNDAVNRWCQDNRQWEAARETYPQHPEAPDDWIDMYSLGLLRPPIRMESGSNSAVRAELPDFGGKALEWFAWIDLFRALVHDTSKAAGEKFSILKRHLRGDCLDVFYGLGGGEAAYIQALVILKENYSRRDVMRAAHIQALEKLEIHKNDPASFKRYAKKLQLNDRLACNAGRGSGLETRRLNQFGTWLCNHATAYQNAYSIAADQLKGATGRTRDKQHSRSNKTSTEMRDNDSYTSGNSYCFKCKGSHKLEDCQLFKDLTIRRLHHALLHDQSKDADQSARPATARTG</sequence>
<proteinExistence type="predicted"/>
<feature type="compositionally biased region" description="Low complexity" evidence="1">
    <location>
        <begin position="168"/>
        <end position="179"/>
    </location>
</feature>
<feature type="region of interest" description="Disordered" evidence="1">
    <location>
        <begin position="456"/>
        <end position="481"/>
    </location>
</feature>
<reference evidence="2 3" key="1">
    <citation type="journal article" date="2023" name="Nucleic Acids Res.">
        <title>The hologenome of Daphnia magna reveals possible DNA methylation and microbiome-mediated evolution of the host genome.</title>
        <authorList>
            <person name="Chaturvedi A."/>
            <person name="Li X."/>
            <person name="Dhandapani V."/>
            <person name="Marshall H."/>
            <person name="Kissane S."/>
            <person name="Cuenca-Cambronero M."/>
            <person name="Asole G."/>
            <person name="Calvet F."/>
            <person name="Ruiz-Romero M."/>
            <person name="Marangio P."/>
            <person name="Guigo R."/>
            <person name="Rago D."/>
            <person name="Mirbahai L."/>
            <person name="Eastwood N."/>
            <person name="Colbourne J.K."/>
            <person name="Zhou J."/>
            <person name="Mallon E."/>
            <person name="Orsini L."/>
        </authorList>
    </citation>
    <scope>NUCLEOTIDE SEQUENCE [LARGE SCALE GENOMIC DNA]</scope>
    <source>
        <strain evidence="2">LRV0_1</strain>
    </source>
</reference>
<dbReference type="PANTHER" id="PTHR46903:SF1">
    <property type="entry name" value="CCHC-TYPE DOMAIN-CONTAINING PROTEIN"/>
    <property type="match status" value="1"/>
</dbReference>
<feature type="compositionally biased region" description="Low complexity" evidence="1">
    <location>
        <begin position="202"/>
        <end position="219"/>
    </location>
</feature>
<dbReference type="Proteomes" id="UP001234178">
    <property type="component" value="Unassembled WGS sequence"/>
</dbReference>
<feature type="compositionally biased region" description="Basic and acidic residues" evidence="1">
    <location>
        <begin position="154"/>
        <end position="164"/>
    </location>
</feature>
<protein>
    <submittedName>
        <fullName evidence="2">Uncharacterized protein</fullName>
    </submittedName>
</protein>